<proteinExistence type="predicted"/>
<dbReference type="Proteomes" id="UP001596302">
    <property type="component" value="Unassembled WGS sequence"/>
</dbReference>
<feature type="domain" description="Aerobactin siderophore biosynthesis IucA/IucC-like C-terminal" evidence="1">
    <location>
        <begin position="121"/>
        <end position="171"/>
    </location>
</feature>
<sequence length="247" mass="26219">MVEAVDIRAVLADVAGYGPFFEVMTNPAERVDPTWRPMADLYTDPEPLRARIAHVRRVLDGADDRVAASIAFQGLAARILSAPLAVVILHGALPLLTARSLHWRVSVTGPWPLWAADPAAEPLPADPAAAARAFTDLLVEEHLAPLVAAVRAQVRISERLLWGNAASSVAAGKRLIGTGRPAAAARAARIAGAVLDRGPFTGSGERLPPSPPDVEWTFRRRSCCLYYRVEGGGICGDCVLGAARAQS</sequence>
<dbReference type="RefSeq" id="WP_379587621.1">
    <property type="nucleotide sequence ID" value="NZ_JBHSQW010000044.1"/>
</dbReference>
<evidence type="ECO:0000313" key="3">
    <source>
        <dbReference type="EMBL" id="MFC5996793.1"/>
    </source>
</evidence>
<dbReference type="EMBL" id="JBHSQW010000044">
    <property type="protein sequence ID" value="MFC5996793.1"/>
    <property type="molecule type" value="Genomic_DNA"/>
</dbReference>
<dbReference type="InterPro" id="IPR022770">
    <property type="entry name" value="IucA/IucC-like_C"/>
</dbReference>
<feature type="domain" description="Ferric siderophore reductase C-terminal" evidence="2">
    <location>
        <begin position="220"/>
        <end position="240"/>
    </location>
</feature>
<accession>A0ABW1J7C0</accession>
<evidence type="ECO:0000259" key="1">
    <source>
        <dbReference type="Pfam" id="PF06276"/>
    </source>
</evidence>
<gene>
    <name evidence="3" type="ORF">ACFQE5_21530</name>
</gene>
<dbReference type="InterPro" id="IPR024726">
    <property type="entry name" value="FhuF_C"/>
</dbReference>
<dbReference type="Pfam" id="PF11575">
    <property type="entry name" value="FhuF_C"/>
    <property type="match status" value="1"/>
</dbReference>
<protein>
    <submittedName>
        <fullName evidence="3">(2Fe-2S)-binding protein</fullName>
    </submittedName>
</protein>
<reference evidence="4" key="1">
    <citation type="journal article" date="2019" name="Int. J. Syst. Evol. Microbiol.">
        <title>The Global Catalogue of Microorganisms (GCM) 10K type strain sequencing project: providing services to taxonomists for standard genome sequencing and annotation.</title>
        <authorList>
            <consortium name="The Broad Institute Genomics Platform"/>
            <consortium name="The Broad Institute Genome Sequencing Center for Infectious Disease"/>
            <person name="Wu L."/>
            <person name="Ma J."/>
        </authorList>
    </citation>
    <scope>NUCLEOTIDE SEQUENCE [LARGE SCALE GENOMIC DNA]</scope>
    <source>
        <strain evidence="4">CCM 8391</strain>
    </source>
</reference>
<name>A0ABW1J7C0_9PSEU</name>
<comment type="caution">
    <text evidence="3">The sequence shown here is derived from an EMBL/GenBank/DDBJ whole genome shotgun (WGS) entry which is preliminary data.</text>
</comment>
<dbReference type="Pfam" id="PF06276">
    <property type="entry name" value="FhuF"/>
    <property type="match status" value="1"/>
</dbReference>
<evidence type="ECO:0000313" key="4">
    <source>
        <dbReference type="Proteomes" id="UP001596302"/>
    </source>
</evidence>
<evidence type="ECO:0000259" key="2">
    <source>
        <dbReference type="Pfam" id="PF11575"/>
    </source>
</evidence>
<keyword evidence="4" id="KW-1185">Reference proteome</keyword>
<organism evidence="3 4">
    <name type="scientific">Pseudonocardia hispaniensis</name>
    <dbReference type="NCBI Taxonomy" id="904933"/>
    <lineage>
        <taxon>Bacteria</taxon>
        <taxon>Bacillati</taxon>
        <taxon>Actinomycetota</taxon>
        <taxon>Actinomycetes</taxon>
        <taxon>Pseudonocardiales</taxon>
        <taxon>Pseudonocardiaceae</taxon>
        <taxon>Pseudonocardia</taxon>
    </lineage>
</organism>